<keyword evidence="3" id="KW-1185">Reference proteome</keyword>
<dbReference type="Proteomes" id="UP001258181">
    <property type="component" value="Unassembled WGS sequence"/>
</dbReference>
<evidence type="ECO:0000259" key="1">
    <source>
        <dbReference type="PROSITE" id="PS51186"/>
    </source>
</evidence>
<dbReference type="Pfam" id="PF00583">
    <property type="entry name" value="Acetyltransf_1"/>
    <property type="match status" value="1"/>
</dbReference>
<dbReference type="Gene3D" id="3.40.630.30">
    <property type="match status" value="1"/>
</dbReference>
<reference evidence="2 3" key="1">
    <citation type="submission" date="2023-07" db="EMBL/GenBank/DDBJ databases">
        <title>Sorghum-associated microbial communities from plants grown in Nebraska, USA.</title>
        <authorList>
            <person name="Schachtman D."/>
        </authorList>
    </citation>
    <scope>NUCLEOTIDE SEQUENCE [LARGE SCALE GENOMIC DNA]</scope>
    <source>
        <strain evidence="2 3">BE211</strain>
    </source>
</reference>
<dbReference type="SUPFAM" id="SSF55729">
    <property type="entry name" value="Acyl-CoA N-acyltransferases (Nat)"/>
    <property type="match status" value="1"/>
</dbReference>
<protein>
    <submittedName>
        <fullName evidence="2">RimJ/RimL family protein N-acetyltransferase</fullName>
    </submittedName>
</protein>
<comment type="caution">
    <text evidence="2">The sequence shown here is derived from an EMBL/GenBank/DDBJ whole genome shotgun (WGS) entry which is preliminary data.</text>
</comment>
<name>A0ABU1TWT5_9BACL</name>
<evidence type="ECO:0000313" key="2">
    <source>
        <dbReference type="EMBL" id="MDR7071654.1"/>
    </source>
</evidence>
<sequence>MEVKVEPMNEKTAEEILKWTYETPYDFYNNSVTEEGMNELLNGSYYSLRKDDQELLGFYCTGEAAQVPIGYEHGVYNEPLIDMGLGMNPGYTGKGSGYQFVSTIMDFIKEKSGDIPIRLTVAEFNKRAIHLYEKLGFVKEGEFSTPRAAFITMVKRA</sequence>
<dbReference type="InterPro" id="IPR000182">
    <property type="entry name" value="GNAT_dom"/>
</dbReference>
<evidence type="ECO:0000313" key="3">
    <source>
        <dbReference type="Proteomes" id="UP001258181"/>
    </source>
</evidence>
<proteinExistence type="predicted"/>
<feature type="domain" description="N-acetyltransferase" evidence="1">
    <location>
        <begin position="3"/>
        <end position="157"/>
    </location>
</feature>
<organism evidence="2 3">
    <name type="scientific">Fictibacillus barbaricus</name>
    <dbReference type="NCBI Taxonomy" id="182136"/>
    <lineage>
        <taxon>Bacteria</taxon>
        <taxon>Bacillati</taxon>
        <taxon>Bacillota</taxon>
        <taxon>Bacilli</taxon>
        <taxon>Bacillales</taxon>
        <taxon>Fictibacillaceae</taxon>
        <taxon>Fictibacillus</taxon>
    </lineage>
</organism>
<accession>A0ABU1TWT5</accession>
<gene>
    <name evidence="2" type="ORF">J2X07_000629</name>
</gene>
<dbReference type="PROSITE" id="PS51186">
    <property type="entry name" value="GNAT"/>
    <property type="match status" value="1"/>
</dbReference>
<dbReference type="EMBL" id="JAVDWA010000001">
    <property type="protein sequence ID" value="MDR7071654.1"/>
    <property type="molecule type" value="Genomic_DNA"/>
</dbReference>
<dbReference type="RefSeq" id="WP_310256319.1">
    <property type="nucleotide sequence ID" value="NZ_JAVDWA010000001.1"/>
</dbReference>
<dbReference type="InterPro" id="IPR016181">
    <property type="entry name" value="Acyl_CoA_acyltransferase"/>
</dbReference>